<feature type="region of interest" description="Disordered" evidence="1">
    <location>
        <begin position="107"/>
        <end position="126"/>
    </location>
</feature>
<comment type="caution">
    <text evidence="2">The sequence shown here is derived from an EMBL/GenBank/DDBJ whole genome shotgun (WGS) entry which is preliminary data.</text>
</comment>
<organism evidence="2 3">
    <name type="scientific">Xylaria bambusicola</name>
    <dbReference type="NCBI Taxonomy" id="326684"/>
    <lineage>
        <taxon>Eukaryota</taxon>
        <taxon>Fungi</taxon>
        <taxon>Dikarya</taxon>
        <taxon>Ascomycota</taxon>
        <taxon>Pezizomycotina</taxon>
        <taxon>Sordariomycetes</taxon>
        <taxon>Xylariomycetidae</taxon>
        <taxon>Xylariales</taxon>
        <taxon>Xylariaceae</taxon>
        <taxon>Xylaria</taxon>
    </lineage>
</organism>
<dbReference type="Proteomes" id="UP001305414">
    <property type="component" value="Unassembled WGS sequence"/>
</dbReference>
<reference evidence="2 3" key="1">
    <citation type="submission" date="2023-10" db="EMBL/GenBank/DDBJ databases">
        <title>Draft genome sequence of Xylaria bambusicola isolate GMP-LS, the root and basal stem rot pathogen of sugarcane in Indonesia.</title>
        <authorList>
            <person name="Selvaraj P."/>
            <person name="Muralishankar V."/>
            <person name="Muruganantham S."/>
            <person name="Sp S."/>
            <person name="Haryani S."/>
            <person name="Lau K.J.X."/>
            <person name="Naqvi N.I."/>
        </authorList>
    </citation>
    <scope>NUCLEOTIDE SEQUENCE [LARGE SCALE GENOMIC DNA]</scope>
    <source>
        <strain evidence="2">GMP-LS</strain>
    </source>
</reference>
<sequence length="144" mass="15239">MLNISHYYRGCRPLGVKWLGNAPLKAAILAEDFDVVDEPVNVLEVGRVVSDIFFASARLSCAGGIVTKDFTGPNTTECSVKYDVVVCELPPEKEAAGLPQVLGSGLPASISTGTEPRGKKKTLSASEVHCKAYTPPPISLKPAP</sequence>
<evidence type="ECO:0000313" key="2">
    <source>
        <dbReference type="EMBL" id="KAK5628069.1"/>
    </source>
</evidence>
<dbReference type="EMBL" id="JAWHQM010000007">
    <property type="protein sequence ID" value="KAK5628069.1"/>
    <property type="molecule type" value="Genomic_DNA"/>
</dbReference>
<accession>A0AAN7UV25</accession>
<keyword evidence="3" id="KW-1185">Reference proteome</keyword>
<proteinExistence type="predicted"/>
<evidence type="ECO:0000313" key="3">
    <source>
        <dbReference type="Proteomes" id="UP001305414"/>
    </source>
</evidence>
<evidence type="ECO:0000256" key="1">
    <source>
        <dbReference type="SAM" id="MobiDB-lite"/>
    </source>
</evidence>
<name>A0AAN7UV25_9PEZI</name>
<dbReference type="AlphaFoldDB" id="A0AAN7UV25"/>
<gene>
    <name evidence="2" type="ORF">RRF57_003784</name>
</gene>
<protein>
    <submittedName>
        <fullName evidence="2">Uncharacterized protein</fullName>
    </submittedName>
</protein>